<feature type="compositionally biased region" description="Basic and acidic residues" evidence="5">
    <location>
        <begin position="1054"/>
        <end position="1065"/>
    </location>
</feature>
<feature type="compositionally biased region" description="Polar residues" evidence="5">
    <location>
        <begin position="69"/>
        <end position="79"/>
    </location>
</feature>
<dbReference type="EMBL" id="JATAAI010000004">
    <property type="protein sequence ID" value="KAK1746038.1"/>
    <property type="molecule type" value="Genomic_DNA"/>
</dbReference>
<feature type="region of interest" description="Disordered" evidence="5">
    <location>
        <begin position="1239"/>
        <end position="1275"/>
    </location>
</feature>
<feature type="compositionally biased region" description="Pro residues" evidence="5">
    <location>
        <begin position="119"/>
        <end position="128"/>
    </location>
</feature>
<evidence type="ECO:0000313" key="7">
    <source>
        <dbReference type="Proteomes" id="UP001224775"/>
    </source>
</evidence>
<dbReference type="Pfam" id="PF00612">
    <property type="entry name" value="IQ"/>
    <property type="match status" value="6"/>
</dbReference>
<dbReference type="InterPro" id="IPR027417">
    <property type="entry name" value="P-loop_NTPase"/>
</dbReference>
<feature type="region of interest" description="Disordered" evidence="5">
    <location>
        <begin position="926"/>
        <end position="967"/>
    </location>
</feature>
<dbReference type="SMART" id="SM00015">
    <property type="entry name" value="IQ"/>
    <property type="match status" value="13"/>
</dbReference>
<feature type="compositionally biased region" description="Basic and acidic residues" evidence="5">
    <location>
        <begin position="713"/>
        <end position="724"/>
    </location>
</feature>
<evidence type="ECO:0000256" key="3">
    <source>
        <dbReference type="ARBA" id="ARBA00022737"/>
    </source>
</evidence>
<dbReference type="GO" id="GO:0000278">
    <property type="term" value="P:mitotic cell cycle"/>
    <property type="evidence" value="ECO:0007669"/>
    <property type="project" value="TreeGrafter"/>
</dbReference>
<feature type="region of interest" description="Disordered" evidence="5">
    <location>
        <begin position="713"/>
        <end position="779"/>
    </location>
</feature>
<dbReference type="GO" id="GO:0007051">
    <property type="term" value="P:spindle organization"/>
    <property type="evidence" value="ECO:0007669"/>
    <property type="project" value="TreeGrafter"/>
</dbReference>
<feature type="compositionally biased region" description="Gly residues" evidence="5">
    <location>
        <begin position="233"/>
        <end position="244"/>
    </location>
</feature>
<feature type="compositionally biased region" description="Polar residues" evidence="5">
    <location>
        <begin position="612"/>
        <end position="625"/>
    </location>
</feature>
<evidence type="ECO:0000256" key="5">
    <source>
        <dbReference type="SAM" id="MobiDB-lite"/>
    </source>
</evidence>
<feature type="compositionally biased region" description="Basic and acidic residues" evidence="5">
    <location>
        <begin position="1136"/>
        <end position="1156"/>
    </location>
</feature>
<dbReference type="PROSITE" id="PS50096">
    <property type="entry name" value="IQ"/>
    <property type="match status" value="5"/>
</dbReference>
<evidence type="ECO:0000256" key="2">
    <source>
        <dbReference type="ARBA" id="ARBA00022490"/>
    </source>
</evidence>
<feature type="compositionally biased region" description="Low complexity" evidence="5">
    <location>
        <begin position="38"/>
        <end position="64"/>
    </location>
</feature>
<name>A0AAD9DHR0_9STRA</name>
<feature type="compositionally biased region" description="Low complexity" evidence="5">
    <location>
        <begin position="102"/>
        <end position="118"/>
    </location>
</feature>
<dbReference type="PANTHER" id="PTHR22706:SF1">
    <property type="entry name" value="ASSEMBLY FACTOR FOR SPINDLE MICROTUBULES"/>
    <property type="match status" value="1"/>
</dbReference>
<feature type="compositionally biased region" description="Polar residues" evidence="5">
    <location>
        <begin position="833"/>
        <end position="870"/>
    </location>
</feature>
<evidence type="ECO:0000313" key="6">
    <source>
        <dbReference type="EMBL" id="KAK1746038.1"/>
    </source>
</evidence>
<feature type="compositionally biased region" description="Polar residues" evidence="5">
    <location>
        <begin position="220"/>
        <end position="230"/>
    </location>
</feature>
<proteinExistence type="predicted"/>
<dbReference type="CDD" id="cd23767">
    <property type="entry name" value="IQCD"/>
    <property type="match status" value="1"/>
</dbReference>
<evidence type="ECO:0000256" key="4">
    <source>
        <dbReference type="ARBA" id="ARBA00022860"/>
    </source>
</evidence>
<feature type="compositionally biased region" description="Low complexity" evidence="5">
    <location>
        <begin position="153"/>
        <end position="169"/>
    </location>
</feature>
<keyword evidence="4" id="KW-0112">Calmodulin-binding</keyword>
<feature type="compositionally biased region" description="Low complexity" evidence="5">
    <location>
        <begin position="246"/>
        <end position="266"/>
    </location>
</feature>
<feature type="region of interest" description="Disordered" evidence="5">
    <location>
        <begin position="812"/>
        <end position="908"/>
    </location>
</feature>
<feature type="region of interest" description="Disordered" evidence="5">
    <location>
        <begin position="1"/>
        <end position="341"/>
    </location>
</feature>
<accession>A0AAD9DHR0</accession>
<dbReference type="InterPro" id="IPR000048">
    <property type="entry name" value="IQ_motif_EF-hand-BS"/>
</dbReference>
<reference evidence="6" key="1">
    <citation type="submission" date="2023-06" db="EMBL/GenBank/DDBJ databases">
        <title>Survivors Of The Sea: Transcriptome response of Skeletonema marinoi to long-term dormancy.</title>
        <authorList>
            <person name="Pinder M.I.M."/>
            <person name="Kourtchenko O."/>
            <person name="Robertson E.K."/>
            <person name="Larsson T."/>
            <person name="Maumus F."/>
            <person name="Osuna-Cruz C.M."/>
            <person name="Vancaester E."/>
            <person name="Stenow R."/>
            <person name="Vandepoele K."/>
            <person name="Ploug H."/>
            <person name="Bruchert V."/>
            <person name="Godhe A."/>
            <person name="Topel M."/>
        </authorList>
    </citation>
    <scope>NUCLEOTIDE SEQUENCE</scope>
    <source>
        <strain evidence="6">R05AC</strain>
    </source>
</reference>
<dbReference type="Proteomes" id="UP001224775">
    <property type="component" value="Unassembled WGS sequence"/>
</dbReference>
<feature type="compositionally biased region" description="Basic and acidic residues" evidence="5">
    <location>
        <begin position="896"/>
        <end position="905"/>
    </location>
</feature>
<feature type="region of interest" description="Disordered" evidence="5">
    <location>
        <begin position="551"/>
        <end position="692"/>
    </location>
</feature>
<protein>
    <recommendedName>
        <fullName evidence="8">Calponin-homology (CH) domain-containing protein</fullName>
    </recommendedName>
</protein>
<dbReference type="SUPFAM" id="SSF52540">
    <property type="entry name" value="P-loop containing nucleoside triphosphate hydrolases"/>
    <property type="match status" value="1"/>
</dbReference>
<evidence type="ECO:0000256" key="1">
    <source>
        <dbReference type="ARBA" id="ARBA00004496"/>
    </source>
</evidence>
<gene>
    <name evidence="6" type="ORF">QTG54_002645</name>
</gene>
<feature type="compositionally biased region" description="Low complexity" evidence="5">
    <location>
        <begin position="385"/>
        <end position="408"/>
    </location>
</feature>
<feature type="compositionally biased region" description="Low complexity" evidence="5">
    <location>
        <begin position="1018"/>
        <end position="1029"/>
    </location>
</feature>
<feature type="region of interest" description="Disordered" evidence="5">
    <location>
        <begin position="983"/>
        <end position="1161"/>
    </location>
</feature>
<feature type="region of interest" description="Disordered" evidence="5">
    <location>
        <begin position="375"/>
        <end position="409"/>
    </location>
</feature>
<feature type="compositionally biased region" description="Low complexity" evidence="5">
    <location>
        <begin position="80"/>
        <end position="95"/>
    </location>
</feature>
<dbReference type="InterPro" id="IPR051185">
    <property type="entry name" value="ASPM"/>
</dbReference>
<dbReference type="PANTHER" id="PTHR22706">
    <property type="entry name" value="ASSEMBLY FACTOR FOR SPINDLE MICROTUBULES"/>
    <property type="match status" value="1"/>
</dbReference>
<feature type="compositionally biased region" description="Pro residues" evidence="5">
    <location>
        <begin position="753"/>
        <end position="765"/>
    </location>
</feature>
<dbReference type="GO" id="GO:0005737">
    <property type="term" value="C:cytoplasm"/>
    <property type="evidence" value="ECO:0007669"/>
    <property type="project" value="UniProtKB-SubCell"/>
</dbReference>
<feature type="region of interest" description="Disordered" evidence="5">
    <location>
        <begin position="1188"/>
        <end position="1227"/>
    </location>
</feature>
<feature type="compositionally biased region" description="Low complexity" evidence="5">
    <location>
        <begin position="1307"/>
        <end position="1335"/>
    </location>
</feature>
<keyword evidence="3" id="KW-0677">Repeat</keyword>
<feature type="compositionally biased region" description="Polar residues" evidence="5">
    <location>
        <begin position="589"/>
        <end position="605"/>
    </location>
</feature>
<sequence length="1737" mass="189816">MSARSRYLEAISPRNENRDDDVISPTAATTHNNHPSASNVSNVPSWQQNQQPNNSNMNSSNAASIGLKRTTSVKSPSSITQQRTTGRTNNSNNSGAVHAFLNHNNNGNSSGNVIVGSNAPPPPPPPGMPVKRKKNSSKTNLIVTTTEDDKLATKSNSNAKSSMSNSTTSPVRAAGEQWSPREEIQSGNVQKYKNMIWGGNGNNSAPPPSQSTPDSPVASAVQTFEANSPNRAAGGGIVGRGGSGKSPPRNSVAPSSSSMSPSRPTPFYKRTAPPPIVTTPNRPTTTTTTAAITSTMPTPPSRVGVRQKRGVSPSPALPMSGGNVGGGGINNINKPATPLQQRRGNLNIAPLVTNFEGEMKQQKESDVVVRTILHHQKQPQPHLPPTSSNNAPSSLLSSSSPSQQQQQQGITTITAFKRPNHKVGIIFTRQSSSSPDVAIIARILPESIFAQHDDAERRDQALRVAALKKQGLTTTTLSPLAVKATATRGLEGSEVIAVNGVPVRNPRHAAEMVAKAVEEVRLTICKMVDTNNNGSGSVKKKGGVVGVGVNAPGGVVSPKTSPVFSPKVPELTDDDNSPQSRQEEEEGRPTNSQYHQLSNNLAQSRSIDEESTFSVRTEGPEQQQQVDRKGMNSMADELSAVTETVDDEPLQKKKEPMFVVKRGSPKKQQQHNVRGGDDSAAAAAAAAAKKSKEIADMRRKVAQAMLMSQEMVHDPVDDGNNHDIDSEDDDDWAAPQQVKKISPVFTKNKKIIAPPPPPPPPPQSPKSPSMDLAERRRQAALDMYNSQEMVGDNVDDAALGMTDVVGMNKETIGGGGGLLPPPMPMKDMDRVNSFGTSSVASKARTDITTESMATQQMGSTSPKVVASSLSGEKEVFQFEDDDDENERKASSAMKSPVRESRRVEREPEEVAAAASAVAAGVMQELQRQRGAAAKKDNVAVTRSAAAPPSPARDSVTDSPGRKGLFGKIKSQKKMFGGVKKMLKPQKFKKSKAVDRGIPLEDSHSNEEGRVDAIETNTARRAVAAAAAPPRIVPPPPATESQVTEPTEDLFAPPDESKSWGDDFFKDPFANSPFNDPAKGDPYGFPETERARNGDAFGFDNNDSWGEPQTLPDVKTADSTDSNGEMSEITDPSFISRKTDKKEANLGEVVADSKENYSTENKSAFGREQAEAMRANLFAKEQAAAMRMRLLNKQSSPKSSPTADPPISNMETYPSTEDEREDKNMSNLMAKSRIISKYGKNRRVARGTDSVGSLTPPRQMASKPPVAQSPIRSGGQQDAMNDLALAREQAIARQRAIDIAAAKAKQTGAISSYSSKSPRRNSNTSLSVSNSKSPTNYNSYPRQKKKAPPSVIDNPAYYSVENYLVQVKDPIERAGVRLLWAAAIPIQNQARCFLARQHAIKRMCAVLTIQSFVRRWNAERNLEIAVWSAIQIQAAFRGWFARDSLEDNHYCATQIQRITRGYLATMHVFEDLYSITIVQSVVRRFLTINKAVDRLSSIIAIQAWYRGIRAREAAEDRFYSAIAIQSTWRRHMCQMTYQFDIIDIIIVQSIVRRRQALQLRKKTAAVVRIQTLARAIIARNKFVAKKSMHDLVTRHTSATKIQTCWRSYSAQVKMLMTIVNIIVIQSVWRRRAVEKLYKPHLHRLKLAKERKRYNAATKIQSAWRGFTDFSGYTIIRYENQAATIIQSQWRGYLHSTNYCIMLIEIVRIQALVRGRQERSWLTFQNECASIIQAAMRAI</sequence>
<comment type="caution">
    <text evidence="6">The sequence shown here is derived from an EMBL/GenBank/DDBJ whole genome shotgun (WGS) entry which is preliminary data.</text>
</comment>
<organism evidence="6 7">
    <name type="scientific">Skeletonema marinoi</name>
    <dbReference type="NCBI Taxonomy" id="267567"/>
    <lineage>
        <taxon>Eukaryota</taxon>
        <taxon>Sar</taxon>
        <taxon>Stramenopiles</taxon>
        <taxon>Ochrophyta</taxon>
        <taxon>Bacillariophyta</taxon>
        <taxon>Coscinodiscophyceae</taxon>
        <taxon>Thalassiosirophycidae</taxon>
        <taxon>Thalassiosirales</taxon>
        <taxon>Skeletonemataceae</taxon>
        <taxon>Skeletonema</taxon>
        <taxon>Skeletonema marinoi-dohrnii complex</taxon>
    </lineage>
</organism>
<keyword evidence="2" id="KW-0963">Cytoplasm</keyword>
<feature type="compositionally biased region" description="Basic and acidic residues" evidence="5">
    <location>
        <begin position="991"/>
        <end position="1012"/>
    </location>
</feature>
<feature type="compositionally biased region" description="Polar residues" evidence="5">
    <location>
        <begin position="26"/>
        <end position="37"/>
    </location>
</feature>
<feature type="region of interest" description="Disordered" evidence="5">
    <location>
        <begin position="1307"/>
        <end position="1347"/>
    </location>
</feature>
<dbReference type="GO" id="GO:0051295">
    <property type="term" value="P:establishment of meiotic spindle localization"/>
    <property type="evidence" value="ECO:0007669"/>
    <property type="project" value="TreeGrafter"/>
</dbReference>
<dbReference type="GO" id="GO:0000922">
    <property type="term" value="C:spindle pole"/>
    <property type="evidence" value="ECO:0007669"/>
    <property type="project" value="TreeGrafter"/>
</dbReference>
<feature type="compositionally biased region" description="Low complexity" evidence="5">
    <location>
        <begin position="278"/>
        <end position="296"/>
    </location>
</feature>
<dbReference type="GO" id="GO:0005516">
    <property type="term" value="F:calmodulin binding"/>
    <property type="evidence" value="ECO:0007669"/>
    <property type="project" value="UniProtKB-KW"/>
</dbReference>
<comment type="subcellular location">
    <subcellularLocation>
        <location evidence="1">Cytoplasm</location>
    </subcellularLocation>
</comment>
<keyword evidence="7" id="KW-1185">Reference proteome</keyword>
<dbReference type="Gene3D" id="1.20.5.190">
    <property type="match status" value="5"/>
</dbReference>
<evidence type="ECO:0008006" key="8">
    <source>
        <dbReference type="Google" id="ProtNLM"/>
    </source>
</evidence>
<feature type="compositionally biased region" description="Polar residues" evidence="5">
    <location>
        <begin position="1191"/>
        <end position="1201"/>
    </location>
</feature>